<accession>A0A9X9LWJ1</accession>
<dbReference type="Proteomes" id="UP000269945">
    <property type="component" value="Unassembled WGS sequence"/>
</dbReference>
<keyword evidence="2" id="KW-1185">Reference proteome</keyword>
<gene>
    <name evidence="1" type="ORF">BN2614_LOCUS4</name>
</gene>
<comment type="caution">
    <text evidence="1">The sequence shown here is derived from an EMBL/GenBank/DDBJ whole genome shotgun (WGS) entry which is preliminary data.</text>
</comment>
<dbReference type="AlphaFoldDB" id="A0A9X9LWJ1"/>
<proteinExistence type="predicted"/>
<dbReference type="EMBL" id="CYRY02024336">
    <property type="protein sequence ID" value="VCW98105.1"/>
    <property type="molecule type" value="Genomic_DNA"/>
</dbReference>
<name>A0A9X9LWJ1_GULGU</name>
<protein>
    <submittedName>
        <fullName evidence="1">Uncharacterized protein</fullName>
    </submittedName>
</protein>
<sequence length="130" mass="14738">FCYTESSKWIIPTPLRFSGLKSIRYSQEAPIPISRIYPLLPLNESEGMFNYFLKFQCYLQDGHIFQLALEAHSLLALLLQFCPELIHLPKEGIMGCTQDSLILGQKESCSGNGHITQQKWSQDTSNSSIP</sequence>
<evidence type="ECO:0000313" key="2">
    <source>
        <dbReference type="Proteomes" id="UP000269945"/>
    </source>
</evidence>
<evidence type="ECO:0000313" key="1">
    <source>
        <dbReference type="EMBL" id="VCW98105.1"/>
    </source>
</evidence>
<organism evidence="1 2">
    <name type="scientific">Gulo gulo</name>
    <name type="common">Wolverine</name>
    <name type="synonym">Gluton</name>
    <dbReference type="NCBI Taxonomy" id="48420"/>
    <lineage>
        <taxon>Eukaryota</taxon>
        <taxon>Metazoa</taxon>
        <taxon>Chordata</taxon>
        <taxon>Craniata</taxon>
        <taxon>Vertebrata</taxon>
        <taxon>Euteleostomi</taxon>
        <taxon>Mammalia</taxon>
        <taxon>Eutheria</taxon>
        <taxon>Laurasiatheria</taxon>
        <taxon>Carnivora</taxon>
        <taxon>Caniformia</taxon>
        <taxon>Musteloidea</taxon>
        <taxon>Mustelidae</taxon>
        <taxon>Guloninae</taxon>
        <taxon>Gulo</taxon>
    </lineage>
</organism>
<reference evidence="1 2" key="1">
    <citation type="submission" date="2018-10" db="EMBL/GenBank/DDBJ databases">
        <authorList>
            <person name="Ekblom R."/>
            <person name="Jareborg N."/>
        </authorList>
    </citation>
    <scope>NUCLEOTIDE SEQUENCE [LARGE SCALE GENOMIC DNA]</scope>
    <source>
        <tissue evidence="1">Muscle</tissue>
    </source>
</reference>
<feature type="non-terminal residue" evidence="1">
    <location>
        <position position="1"/>
    </location>
</feature>